<organism evidence="2 3">
    <name type="scientific">Pelotalea chapellei</name>
    <dbReference type="NCBI Taxonomy" id="44671"/>
    <lineage>
        <taxon>Bacteria</taxon>
        <taxon>Pseudomonadati</taxon>
        <taxon>Thermodesulfobacteriota</taxon>
        <taxon>Desulfuromonadia</taxon>
        <taxon>Geobacterales</taxon>
        <taxon>Geobacteraceae</taxon>
        <taxon>Pelotalea</taxon>
    </lineage>
</organism>
<dbReference type="PANTHER" id="PTHR43679">
    <property type="entry name" value="OCTANOYLTRANSFERASE LIPM-RELATED"/>
    <property type="match status" value="1"/>
</dbReference>
<proteinExistence type="predicted"/>
<dbReference type="PANTHER" id="PTHR43679:SF2">
    <property type="entry name" value="OCTANOYL-[GCVH]:PROTEIN N-OCTANOYLTRANSFERASE"/>
    <property type="match status" value="1"/>
</dbReference>
<accession>A0ABS5U7S0</accession>
<dbReference type="InterPro" id="IPR004143">
    <property type="entry name" value="BPL_LPL_catalytic"/>
</dbReference>
<dbReference type="SUPFAM" id="SSF55681">
    <property type="entry name" value="Class II aaRS and biotin synthetases"/>
    <property type="match status" value="1"/>
</dbReference>
<dbReference type="Proteomes" id="UP000784128">
    <property type="component" value="Unassembled WGS sequence"/>
</dbReference>
<keyword evidence="3" id="KW-1185">Reference proteome</keyword>
<dbReference type="Gene3D" id="3.30.930.10">
    <property type="entry name" value="Bira Bifunctional Protein, Domain 2"/>
    <property type="match status" value="1"/>
</dbReference>
<sequence length="286" mass="31295">MFTVPADISHVKPPCHGWRLIEDGLLPGERNMAIDEALLNSFNPVSSAPVLRLYGWSPPALSLGRFQKAGEVLELERCNASGTVIVRRITGGGVIYHAEELTYSIVCAPDQIPPATSVKDSFRVLTSFLLAFYRQLGLDSCYAVDAASEGICLGERTAFCFAGRESFDIVVNGRKIGGNAQRRLKNCIFQHGSIPLLNMARVGLSFLRDRSPELAEGAGCLAECGITIDRDRLQAQLIAAFEASFGVVLSPDHLSSREQAAAERLYSTKYTRKRWNLEGIDDENTA</sequence>
<dbReference type="EMBL" id="JAHDYS010000006">
    <property type="protein sequence ID" value="MBT1071709.1"/>
    <property type="molecule type" value="Genomic_DNA"/>
</dbReference>
<feature type="domain" description="BPL/LPL catalytic" evidence="1">
    <location>
        <begin position="45"/>
        <end position="249"/>
    </location>
</feature>
<gene>
    <name evidence="2" type="ORF">KJB30_07940</name>
</gene>
<dbReference type="PROSITE" id="PS51733">
    <property type="entry name" value="BPL_LPL_CATALYTIC"/>
    <property type="match status" value="1"/>
</dbReference>
<protein>
    <submittedName>
        <fullName evidence="2">Lipoate--protein ligase family protein</fullName>
    </submittedName>
</protein>
<reference evidence="2 3" key="1">
    <citation type="submission" date="2021-05" db="EMBL/GenBank/DDBJ databases">
        <title>The draft genome of Geobacter chapellei DSM 13688.</title>
        <authorList>
            <person name="Xu Z."/>
            <person name="Masuda Y."/>
            <person name="Itoh H."/>
            <person name="Senoo K."/>
        </authorList>
    </citation>
    <scope>NUCLEOTIDE SEQUENCE [LARGE SCALE GENOMIC DNA]</scope>
    <source>
        <strain evidence="2 3">DSM 13688</strain>
    </source>
</reference>
<evidence type="ECO:0000313" key="2">
    <source>
        <dbReference type="EMBL" id="MBT1071709.1"/>
    </source>
</evidence>
<dbReference type="InterPro" id="IPR050664">
    <property type="entry name" value="Octanoyltrans_LipM/LipL"/>
</dbReference>
<dbReference type="CDD" id="cd16443">
    <property type="entry name" value="LplA"/>
    <property type="match status" value="1"/>
</dbReference>
<comment type="caution">
    <text evidence="2">The sequence shown here is derived from an EMBL/GenBank/DDBJ whole genome shotgun (WGS) entry which is preliminary data.</text>
</comment>
<keyword evidence="2" id="KW-0436">Ligase</keyword>
<dbReference type="Pfam" id="PF21948">
    <property type="entry name" value="LplA-B_cat"/>
    <property type="match status" value="1"/>
</dbReference>
<dbReference type="GO" id="GO:0016874">
    <property type="term" value="F:ligase activity"/>
    <property type="evidence" value="ECO:0007669"/>
    <property type="project" value="UniProtKB-KW"/>
</dbReference>
<evidence type="ECO:0000313" key="3">
    <source>
        <dbReference type="Proteomes" id="UP000784128"/>
    </source>
</evidence>
<evidence type="ECO:0000259" key="1">
    <source>
        <dbReference type="PROSITE" id="PS51733"/>
    </source>
</evidence>
<dbReference type="InterPro" id="IPR045864">
    <property type="entry name" value="aa-tRNA-synth_II/BPL/LPL"/>
</dbReference>
<name>A0ABS5U7S0_9BACT</name>